<dbReference type="EMBL" id="AP027142">
    <property type="protein sequence ID" value="BDV35256.1"/>
    <property type="molecule type" value="Genomic_DNA"/>
</dbReference>
<sequence>MKIRSVFFATLVAGGVVAVAPLASAMTLAPLKAPGVTPQNVHSVMICEHGRCFWTRNHWGYGGDHWGYGSGWRGDRWGYGGGWRRDHWRDRDYDWDRDDWR</sequence>
<evidence type="ECO:0000256" key="1">
    <source>
        <dbReference type="SAM" id="SignalP"/>
    </source>
</evidence>
<gene>
    <name evidence="2" type="ORF">SS37A_27850</name>
</gene>
<evidence type="ECO:0000313" key="3">
    <source>
        <dbReference type="Proteomes" id="UP001317629"/>
    </source>
</evidence>
<dbReference type="RefSeq" id="WP_281928644.1">
    <property type="nucleotide sequence ID" value="NZ_AP027142.1"/>
</dbReference>
<feature type="signal peptide" evidence="1">
    <location>
        <begin position="1"/>
        <end position="25"/>
    </location>
</feature>
<keyword evidence="1" id="KW-0732">Signal</keyword>
<reference evidence="2 3" key="1">
    <citation type="journal article" date="2023" name="Int. J. Syst. Evol. Microbiol.">
        <title>Methylocystis iwaonis sp. nov., a type II methane-oxidizing bacterium from surface soil of a rice paddy field in Japan, and emended description of the genus Methylocystis (ex Whittenbury et al. 1970) Bowman et al. 1993.</title>
        <authorList>
            <person name="Kaise H."/>
            <person name="Sawadogo J.B."/>
            <person name="Alam M.S."/>
            <person name="Ueno C."/>
            <person name="Dianou D."/>
            <person name="Shinjo R."/>
            <person name="Asakawa S."/>
        </authorList>
    </citation>
    <scope>NUCLEOTIDE SEQUENCE [LARGE SCALE GENOMIC DNA]</scope>
    <source>
        <strain evidence="2 3">SS37A-Re</strain>
    </source>
</reference>
<organism evidence="2 3">
    <name type="scientific">Methylocystis iwaonis</name>
    <dbReference type="NCBI Taxonomy" id="2885079"/>
    <lineage>
        <taxon>Bacteria</taxon>
        <taxon>Pseudomonadati</taxon>
        <taxon>Pseudomonadota</taxon>
        <taxon>Alphaproteobacteria</taxon>
        <taxon>Hyphomicrobiales</taxon>
        <taxon>Methylocystaceae</taxon>
        <taxon>Methylocystis</taxon>
    </lineage>
</organism>
<feature type="chain" id="PRO_5047395063" evidence="1">
    <location>
        <begin position="26"/>
        <end position="101"/>
    </location>
</feature>
<proteinExistence type="predicted"/>
<protein>
    <submittedName>
        <fullName evidence="2">Uncharacterized protein</fullName>
    </submittedName>
</protein>
<accession>A0ABM8EB86</accession>
<dbReference type="Proteomes" id="UP001317629">
    <property type="component" value="Chromosome"/>
</dbReference>
<evidence type="ECO:0000313" key="2">
    <source>
        <dbReference type="EMBL" id="BDV35256.1"/>
    </source>
</evidence>
<name>A0ABM8EB86_9HYPH</name>
<keyword evidence="3" id="KW-1185">Reference proteome</keyword>